<dbReference type="OrthoDB" id="9814627at2"/>
<evidence type="ECO:0000313" key="1">
    <source>
        <dbReference type="EMBL" id="RNA62003.1"/>
    </source>
</evidence>
<protein>
    <recommendedName>
        <fullName evidence="3">RHS repeat protein</fullName>
    </recommendedName>
</protein>
<dbReference type="Proteomes" id="UP000278775">
    <property type="component" value="Unassembled WGS sequence"/>
</dbReference>
<organism evidence="1 2">
    <name type="scientific">Chryseobacterium nematophagum</name>
    <dbReference type="NCBI Taxonomy" id="2305228"/>
    <lineage>
        <taxon>Bacteria</taxon>
        <taxon>Pseudomonadati</taxon>
        <taxon>Bacteroidota</taxon>
        <taxon>Flavobacteriia</taxon>
        <taxon>Flavobacteriales</taxon>
        <taxon>Weeksellaceae</taxon>
        <taxon>Chryseobacterium group</taxon>
        <taxon>Chryseobacterium</taxon>
    </lineage>
</organism>
<comment type="caution">
    <text evidence="1">The sequence shown here is derived from an EMBL/GenBank/DDBJ whole genome shotgun (WGS) entry which is preliminary data.</text>
</comment>
<accession>A0A3M7TEH8</accession>
<reference evidence="1 2" key="1">
    <citation type="submission" date="2018-08" db="EMBL/GenBank/DDBJ databases">
        <title>Chryseobacterium nematophagum: a novel matrix digesting pathogen of nematodes.</title>
        <authorList>
            <person name="Page A."/>
            <person name="Roberts M."/>
            <person name="Felix M.-A."/>
            <person name="Weir W."/>
        </authorList>
    </citation>
    <scope>NUCLEOTIDE SEQUENCE [LARGE SCALE GENOMIC DNA]</scope>
    <source>
        <strain evidence="1 2">JUb129</strain>
    </source>
</reference>
<proteinExistence type="predicted"/>
<dbReference type="RefSeq" id="WP_122636099.1">
    <property type="nucleotide sequence ID" value="NZ_QWIU01000002.1"/>
</dbReference>
<name>A0A3M7TEH8_9FLAO</name>
<evidence type="ECO:0000313" key="2">
    <source>
        <dbReference type="Proteomes" id="UP000278775"/>
    </source>
</evidence>
<evidence type="ECO:0008006" key="3">
    <source>
        <dbReference type="Google" id="ProtNLM"/>
    </source>
</evidence>
<dbReference type="EMBL" id="QWIU01000002">
    <property type="protein sequence ID" value="RNA62003.1"/>
    <property type="molecule type" value="Genomic_DNA"/>
</dbReference>
<dbReference type="AlphaFoldDB" id="A0A3M7TEH8"/>
<sequence length="1028" mass="117066">MSKKLFIYGILLFYKSIFGQTIELPKSIQSPNAASLGKYGDIPMDLSTGRANVNIPIYSLNEGGIALDVSLSYDTGGVRVNDVSGWVGQNWALNAGGLITRTVRGASNDELIFNLNEYPESQRGYYYQTHKLNTDSWNSYDHLRSLAANASGGNGGYTDNYMHDLEPDIFTFNFMGYSGKFFLGEDKTWKVRSDYNLKVMIDMNDNLIPMNFPTLGYQPGNPAPLRLPKAIAKIIIIDDKGNKFIFGGNMDNIEFSNGDFFRQSSTLIIPNSWYLSEVYNNLNQKVYSFEYERGNYQASFYNYNVHSDYRKSSDGNFWTPGGGCSYTYTPTALYAGGKLIIPTYLKTINGLKSNTKITFNSGERISSAYTDTVTEIPIWNIYSKWVGYFRNSFGTEFTDEIQKNYYYLTRKQDGITYNYEGGDPYGHINNFLKKLKWRKLNSIVMTGPNVSRSASFNYTDTTNQRLTLNSLSYDQKKYSFEYNNMELLPMSYLSAAIDHFGYFRGESFDMNPSAHYASREINTNTIQYGSLTKITYPLGGYTKFEYEPHTYSKSVDGNSNLINDQGVTSGLRIKKITDFSDSINKIEKEYLYKTDIGFQIPSGILVQRPQYYYPNWTIKTTSGVTFQKNIFSINSIIPLGNFSGSQIEYPTVIEKIMGNGYTKYSYTNYQDYPNSQYSGTISPQHSAFDPKTEFSYKRSKLKLKQYYSESNTLLKEEEYNYGETNPQKVRGYSYENYVPCSQVMDGVLTGNAYEIYYSDFNLLTKKTRIYGTSGQVYQTVESNDFVNYGTFGDNILKSKSFIDSNGKRISENYTYSFNRNGTEPYTSLTDKRIFAIVEKSKYINQELLTSVKTDYALVPTFNANGVAVSAQIFPQKTSEAKGNNSLETTLVVDKYDIDGHILKAHNNTGNYIYYYYGYNNLYPILKIEGVEIADESSILSNINTLKALLATDPVDYTQIKQQQSNIINSLPSHMCTLYTFKPSYGVSSIRYSSGIIEYYNYDSLGRLINVKDQNGKLLKSKTYEIKSQ</sequence>
<gene>
    <name evidence="1" type="ORF">D1631_08670</name>
</gene>